<reference evidence="1" key="1">
    <citation type="submission" date="2021-05" db="EMBL/GenBank/DDBJ databases">
        <authorList>
            <person name="Pan Q."/>
            <person name="Jouanno E."/>
            <person name="Zahm M."/>
            <person name="Klopp C."/>
            <person name="Cabau C."/>
            <person name="Louis A."/>
            <person name="Berthelot C."/>
            <person name="Parey E."/>
            <person name="Roest Crollius H."/>
            <person name="Montfort J."/>
            <person name="Robinson-Rechavi M."/>
            <person name="Bouchez O."/>
            <person name="Lampietro C."/>
            <person name="Lopez Roques C."/>
            <person name="Donnadieu C."/>
            <person name="Postlethwait J."/>
            <person name="Bobe J."/>
            <person name="Dillon D."/>
            <person name="Chandos A."/>
            <person name="von Hippel F."/>
            <person name="Guiguen Y."/>
        </authorList>
    </citation>
    <scope>NUCLEOTIDE SEQUENCE</scope>
    <source>
        <strain evidence="1">YG-Jan2019</strain>
    </source>
</reference>
<proteinExistence type="predicted"/>
<accession>A0ACC2G8I1</accession>
<protein>
    <submittedName>
        <fullName evidence="1">Uncharacterized protein</fullName>
    </submittedName>
</protein>
<sequence length="666" mass="74448">MSMHLKYTTFVFHFQGLTIIISTCISKLFSNCGHHQSLVSGVKSTVTTVSTLQCCFSKDKACMEVSSLVLLYNLGSTLEEQQIYLSTNGGSFFTNLLMAPNRTEFIGGVFNMPTMSSIVAMVFNNQSKFYFRFISPSNLLQTDEHRMPDPVSSINATQPAGFRGHLITWSPHMLRYSPNHGVLITPVYVIGEDNTYLPPPNVTILQVATDDNGVIAVLTSDGVLYYGRAGLEANAVKFASVIDTSRENLMLITDYGDLMLIQVRQDLLFGGIDFDKRAIIVQQELTRTTPPVQSCPVEQFHSTFDDKLFYMGLGDRIYLSVVYIPSPLCTFFPLVTVTNSKLLSFKEKCVEVGITTEGIKKYRLDIEVSHLSVLEAEDETLKPSEPKSSLSTITVDLMGRDVACKDLNPLKAHIVIGCPPKKYVRLVRNITTCNQGILTQEQLQDNFSYGIPKAVYDPLLLFRPGSASSDLHISYSFTDYFCPLLVYHDAPWIPTLELWNNDKFVAQVSADFVMFEVNGMLNYKYLQSAKEAQCVSQPQNWTTLLRQQPNGPNPNTAWTKNNYRSCKDKHGPPLTDPGAQYQVLNMGTGNRIVFPNFNGMYIFKAVVVDPGYSYCMLSTTFSVYVYGAFPPNTLPSGVPLMIFLAIFVVLLLNGFILNQRNHLKIG</sequence>
<dbReference type="EMBL" id="CM055743">
    <property type="protein sequence ID" value="KAJ7999926.1"/>
    <property type="molecule type" value="Genomic_DNA"/>
</dbReference>
<evidence type="ECO:0000313" key="2">
    <source>
        <dbReference type="Proteomes" id="UP001157502"/>
    </source>
</evidence>
<keyword evidence="2" id="KW-1185">Reference proteome</keyword>
<comment type="caution">
    <text evidence="1">The sequence shown here is derived from an EMBL/GenBank/DDBJ whole genome shotgun (WGS) entry which is preliminary data.</text>
</comment>
<dbReference type="Proteomes" id="UP001157502">
    <property type="component" value="Chromosome 16"/>
</dbReference>
<organism evidence="1 2">
    <name type="scientific">Dallia pectoralis</name>
    <name type="common">Alaska blackfish</name>
    <dbReference type="NCBI Taxonomy" id="75939"/>
    <lineage>
        <taxon>Eukaryota</taxon>
        <taxon>Metazoa</taxon>
        <taxon>Chordata</taxon>
        <taxon>Craniata</taxon>
        <taxon>Vertebrata</taxon>
        <taxon>Euteleostomi</taxon>
        <taxon>Actinopterygii</taxon>
        <taxon>Neopterygii</taxon>
        <taxon>Teleostei</taxon>
        <taxon>Protacanthopterygii</taxon>
        <taxon>Esociformes</taxon>
        <taxon>Umbridae</taxon>
        <taxon>Dallia</taxon>
    </lineage>
</organism>
<name>A0ACC2G8I1_DALPE</name>
<evidence type="ECO:0000313" key="1">
    <source>
        <dbReference type="EMBL" id="KAJ7999926.1"/>
    </source>
</evidence>
<gene>
    <name evidence="1" type="ORF">DPEC_G00199470</name>
</gene>